<reference evidence="12" key="1">
    <citation type="submission" date="2019-10" db="EMBL/GenBank/DDBJ databases">
        <authorList>
            <person name="Zhang R."/>
            <person name="Pan Y."/>
            <person name="Wang J."/>
            <person name="Ma R."/>
            <person name="Yu S."/>
        </authorList>
    </citation>
    <scope>NUCLEOTIDE SEQUENCE</scope>
    <source>
        <strain evidence="12">LA-IB0</strain>
        <tissue evidence="12">Leaf</tissue>
    </source>
</reference>
<dbReference type="InterPro" id="IPR012334">
    <property type="entry name" value="Pectin_lyas_fold"/>
</dbReference>
<evidence type="ECO:0000256" key="1">
    <source>
        <dbReference type="ARBA" id="ARBA00004613"/>
    </source>
</evidence>
<comment type="catalytic activity">
    <reaction evidence="8 10">
        <text>[(1-&gt;4)-alpha-D-galacturonosyl methyl ester](n) + n H2O = [(1-&gt;4)-alpha-D-galacturonosyl](n) + n methanol + n H(+)</text>
        <dbReference type="Rhea" id="RHEA:22380"/>
        <dbReference type="Rhea" id="RHEA-COMP:14570"/>
        <dbReference type="Rhea" id="RHEA-COMP:14573"/>
        <dbReference type="ChEBI" id="CHEBI:15377"/>
        <dbReference type="ChEBI" id="CHEBI:15378"/>
        <dbReference type="ChEBI" id="CHEBI:17790"/>
        <dbReference type="ChEBI" id="CHEBI:140522"/>
        <dbReference type="ChEBI" id="CHEBI:140523"/>
        <dbReference type="EC" id="3.1.1.11"/>
    </reaction>
</comment>
<sequence>MPSMLCPLNSDMRFVIYVKKGIYYENVRVENEKWNVMMFGDGLDNTIVSSNLSIASGTPTILTATFAAYGKGFIARDMGFQNTAGAAMYQAVALLSKSDQSVFYRCSIDAYQDTLYTQSNRQFYRECKIYGTIDIIFGDSSVVIQNSTILVKRPLLGQINTITAQGKSQPAFQHWHIHTKLYYSTCRESFGGSNILGSAMEKLLDHCYHGKPIGKLD</sequence>
<evidence type="ECO:0000313" key="12">
    <source>
        <dbReference type="EMBL" id="KAG8381733.1"/>
    </source>
</evidence>
<feature type="active site" evidence="9">
    <location>
        <position position="134"/>
    </location>
</feature>
<feature type="domain" description="Pectinesterase catalytic" evidence="11">
    <location>
        <begin position="7"/>
        <end position="171"/>
    </location>
</feature>
<evidence type="ECO:0000256" key="3">
    <source>
        <dbReference type="ARBA" id="ARBA00013229"/>
    </source>
</evidence>
<dbReference type="GO" id="GO:0030599">
    <property type="term" value="F:pectinesterase activity"/>
    <property type="evidence" value="ECO:0007669"/>
    <property type="project" value="UniProtKB-UniRule"/>
</dbReference>
<evidence type="ECO:0000256" key="9">
    <source>
        <dbReference type="PROSITE-ProRule" id="PRU10040"/>
    </source>
</evidence>
<accession>A0AAV6XH79</accession>
<dbReference type="SUPFAM" id="SSF51126">
    <property type="entry name" value="Pectin lyase-like"/>
    <property type="match status" value="1"/>
</dbReference>
<dbReference type="PANTHER" id="PTHR31707">
    <property type="entry name" value="PECTINESTERASE"/>
    <property type="match status" value="1"/>
</dbReference>
<comment type="pathway">
    <text evidence="2 10">Glycan metabolism; pectin degradation; 2-dehydro-3-deoxy-D-gluconate from pectin: step 1/5.</text>
</comment>
<proteinExistence type="predicted"/>
<keyword evidence="6 10" id="KW-0063">Aspartyl esterase</keyword>
<dbReference type="EC" id="3.1.1.11" evidence="3 10"/>
<name>A0AAV6XH79_9LAMI</name>
<dbReference type="InterPro" id="IPR011050">
    <property type="entry name" value="Pectin_lyase_fold/virulence"/>
</dbReference>
<evidence type="ECO:0000256" key="7">
    <source>
        <dbReference type="ARBA" id="ARBA00023316"/>
    </source>
</evidence>
<keyword evidence="7" id="KW-0961">Cell wall biogenesis/degradation</keyword>
<evidence type="ECO:0000256" key="2">
    <source>
        <dbReference type="ARBA" id="ARBA00005184"/>
    </source>
</evidence>
<evidence type="ECO:0000256" key="10">
    <source>
        <dbReference type="RuleBase" id="RU000589"/>
    </source>
</evidence>
<dbReference type="EMBL" id="WHWC01000005">
    <property type="protein sequence ID" value="KAG8381733.1"/>
    <property type="molecule type" value="Genomic_DNA"/>
</dbReference>
<keyword evidence="5 10" id="KW-0378">Hydrolase</keyword>
<comment type="subcellular location">
    <subcellularLocation>
        <location evidence="1">Secreted</location>
    </subcellularLocation>
</comment>
<dbReference type="GO" id="GO:0045490">
    <property type="term" value="P:pectin catabolic process"/>
    <property type="evidence" value="ECO:0007669"/>
    <property type="project" value="UniProtKB-UniRule"/>
</dbReference>
<evidence type="ECO:0000313" key="13">
    <source>
        <dbReference type="Proteomes" id="UP000826271"/>
    </source>
</evidence>
<dbReference type="InterPro" id="IPR000070">
    <property type="entry name" value="Pectinesterase_cat"/>
</dbReference>
<dbReference type="GO" id="GO:0042545">
    <property type="term" value="P:cell wall modification"/>
    <property type="evidence" value="ECO:0007669"/>
    <property type="project" value="UniProtKB-UniRule"/>
</dbReference>
<dbReference type="FunFam" id="2.160.20.10:FF:000092">
    <property type="entry name" value="Putative pectinesterase 57"/>
    <property type="match status" value="1"/>
</dbReference>
<evidence type="ECO:0000259" key="11">
    <source>
        <dbReference type="Pfam" id="PF01095"/>
    </source>
</evidence>
<dbReference type="AlphaFoldDB" id="A0AAV6XH79"/>
<dbReference type="Gene3D" id="2.160.20.10">
    <property type="entry name" value="Single-stranded right-handed beta-helix, Pectin lyase-like"/>
    <property type="match status" value="1"/>
</dbReference>
<evidence type="ECO:0000256" key="6">
    <source>
        <dbReference type="ARBA" id="ARBA00023085"/>
    </source>
</evidence>
<protein>
    <recommendedName>
        <fullName evidence="3 10">Pectinesterase</fullName>
        <ecNumber evidence="3 10">3.1.1.11</ecNumber>
    </recommendedName>
</protein>
<dbReference type="Pfam" id="PF01095">
    <property type="entry name" value="Pectinesterase"/>
    <property type="match status" value="1"/>
</dbReference>
<evidence type="ECO:0000256" key="8">
    <source>
        <dbReference type="ARBA" id="ARBA00047928"/>
    </source>
</evidence>
<keyword evidence="13" id="KW-1185">Reference proteome</keyword>
<gene>
    <name evidence="12" type="ORF">BUALT_Bualt05G0003300</name>
</gene>
<dbReference type="InterPro" id="IPR033131">
    <property type="entry name" value="Pectinesterase_Asp_AS"/>
</dbReference>
<dbReference type="GO" id="GO:0005576">
    <property type="term" value="C:extracellular region"/>
    <property type="evidence" value="ECO:0007669"/>
    <property type="project" value="UniProtKB-SubCell"/>
</dbReference>
<dbReference type="PROSITE" id="PS00503">
    <property type="entry name" value="PECTINESTERASE_2"/>
    <property type="match status" value="1"/>
</dbReference>
<organism evidence="12 13">
    <name type="scientific">Buddleja alternifolia</name>
    <dbReference type="NCBI Taxonomy" id="168488"/>
    <lineage>
        <taxon>Eukaryota</taxon>
        <taxon>Viridiplantae</taxon>
        <taxon>Streptophyta</taxon>
        <taxon>Embryophyta</taxon>
        <taxon>Tracheophyta</taxon>
        <taxon>Spermatophyta</taxon>
        <taxon>Magnoliopsida</taxon>
        <taxon>eudicotyledons</taxon>
        <taxon>Gunneridae</taxon>
        <taxon>Pentapetalae</taxon>
        <taxon>asterids</taxon>
        <taxon>lamiids</taxon>
        <taxon>Lamiales</taxon>
        <taxon>Scrophulariaceae</taxon>
        <taxon>Buddlejeae</taxon>
        <taxon>Buddleja</taxon>
    </lineage>
</organism>
<evidence type="ECO:0000256" key="5">
    <source>
        <dbReference type="ARBA" id="ARBA00022801"/>
    </source>
</evidence>
<evidence type="ECO:0000256" key="4">
    <source>
        <dbReference type="ARBA" id="ARBA00022525"/>
    </source>
</evidence>
<keyword evidence="4" id="KW-0964">Secreted</keyword>
<dbReference type="Proteomes" id="UP000826271">
    <property type="component" value="Unassembled WGS sequence"/>
</dbReference>
<comment type="caution">
    <text evidence="12">The sequence shown here is derived from an EMBL/GenBank/DDBJ whole genome shotgun (WGS) entry which is preliminary data.</text>
</comment>